<proteinExistence type="predicted"/>
<protein>
    <submittedName>
        <fullName evidence="2">Uncharacterized protein</fullName>
    </submittedName>
</protein>
<reference evidence="2 3" key="1">
    <citation type="journal article" date="2013" name="Nat. Commun.">
        <title>The evolution and pathogenic mechanisms of the rice sheath blight pathogen.</title>
        <authorList>
            <person name="Zheng A."/>
            <person name="Lin R."/>
            <person name="Xu L."/>
            <person name="Qin P."/>
            <person name="Tang C."/>
            <person name="Ai P."/>
            <person name="Zhang D."/>
            <person name="Liu Y."/>
            <person name="Sun Z."/>
            <person name="Feng H."/>
            <person name="Wang Y."/>
            <person name="Chen Y."/>
            <person name="Liang X."/>
            <person name="Fu R."/>
            <person name="Li Q."/>
            <person name="Zhang J."/>
            <person name="Yu X."/>
            <person name="Xie Z."/>
            <person name="Ding L."/>
            <person name="Guan P."/>
            <person name="Tang J."/>
            <person name="Liang Y."/>
            <person name="Wang S."/>
            <person name="Deng Q."/>
            <person name="Li S."/>
            <person name="Zhu J."/>
            <person name="Wang L."/>
            <person name="Liu H."/>
            <person name="Li P."/>
        </authorList>
    </citation>
    <scope>NUCLEOTIDE SEQUENCE [LARGE SCALE GENOMIC DNA]</scope>
    <source>
        <strain evidence="3">AG-1 IA</strain>
    </source>
</reference>
<dbReference type="AlphaFoldDB" id="L8X2F1"/>
<evidence type="ECO:0000313" key="2">
    <source>
        <dbReference type="EMBL" id="ELU44400.1"/>
    </source>
</evidence>
<organism evidence="2 3">
    <name type="scientific">Thanatephorus cucumeris (strain AG1-IA)</name>
    <name type="common">Rice sheath blight fungus</name>
    <name type="synonym">Rhizoctonia solani</name>
    <dbReference type="NCBI Taxonomy" id="983506"/>
    <lineage>
        <taxon>Eukaryota</taxon>
        <taxon>Fungi</taxon>
        <taxon>Dikarya</taxon>
        <taxon>Basidiomycota</taxon>
        <taxon>Agaricomycotina</taxon>
        <taxon>Agaricomycetes</taxon>
        <taxon>Cantharellales</taxon>
        <taxon>Ceratobasidiaceae</taxon>
        <taxon>Rhizoctonia</taxon>
        <taxon>Rhizoctonia solani AG-1</taxon>
    </lineage>
</organism>
<dbReference type="STRING" id="983506.L8X2F1"/>
<accession>L8X2F1</accession>
<feature type="compositionally biased region" description="Polar residues" evidence="1">
    <location>
        <begin position="213"/>
        <end position="224"/>
    </location>
</feature>
<evidence type="ECO:0000256" key="1">
    <source>
        <dbReference type="SAM" id="MobiDB-lite"/>
    </source>
</evidence>
<feature type="region of interest" description="Disordered" evidence="1">
    <location>
        <begin position="202"/>
        <end position="224"/>
    </location>
</feature>
<feature type="region of interest" description="Disordered" evidence="1">
    <location>
        <begin position="89"/>
        <end position="110"/>
    </location>
</feature>
<comment type="caution">
    <text evidence="2">The sequence shown here is derived from an EMBL/GenBank/DDBJ whole genome shotgun (WGS) entry which is preliminary data.</text>
</comment>
<dbReference type="OrthoDB" id="2155283at2759"/>
<dbReference type="Proteomes" id="UP000011668">
    <property type="component" value="Unassembled WGS sequence"/>
</dbReference>
<keyword evidence="3" id="KW-1185">Reference proteome</keyword>
<dbReference type="HOGENOM" id="CLU_1235766_0_0_1"/>
<gene>
    <name evidence="2" type="ORF">AG1IA_01570</name>
</gene>
<name>L8X2F1_THACA</name>
<sequence length="224" mass="24220">MLTRPSARTKRGGAICGRFADQLANRLCALHVVLAGRSAGLYLLDLNFGASQANACIFSGPVPSPGPTGHPNRQARASLGPGSSLTVGTNLGPAPRNVANQPISPRPAGMRPTSELITGSNMYQNPEAEAIDQWFENLQNYEATLEEMAAASLDVNFKEELSAIEQCKRKNNPIILLFIHSTQGSACYPRRSARPLFIRSSSTRPKSRFGSLSPYSNRWPVQTP</sequence>
<dbReference type="EMBL" id="AFRT01000328">
    <property type="protein sequence ID" value="ELU44400.1"/>
    <property type="molecule type" value="Genomic_DNA"/>
</dbReference>
<evidence type="ECO:0000313" key="3">
    <source>
        <dbReference type="Proteomes" id="UP000011668"/>
    </source>
</evidence>